<dbReference type="Gene3D" id="3.40.50.300">
    <property type="entry name" value="P-loop containing nucleotide triphosphate hydrolases"/>
    <property type="match status" value="1"/>
</dbReference>
<dbReference type="GO" id="GO:0005737">
    <property type="term" value="C:cytoplasm"/>
    <property type="evidence" value="ECO:0007669"/>
    <property type="project" value="UniProtKB-SubCell"/>
</dbReference>
<dbReference type="FunFam" id="1.20.120.140:FF:000002">
    <property type="entry name" value="Signal recognition particle receptor FtsY"/>
    <property type="match status" value="1"/>
</dbReference>
<dbReference type="GO" id="GO:0005047">
    <property type="term" value="F:signal recognition particle binding"/>
    <property type="evidence" value="ECO:0007669"/>
    <property type="project" value="TreeGrafter"/>
</dbReference>
<dbReference type="PANTHER" id="PTHR43134:SF1">
    <property type="entry name" value="SIGNAL RECOGNITION PARTICLE RECEPTOR SUBUNIT ALPHA"/>
    <property type="match status" value="1"/>
</dbReference>
<dbReference type="FunFam" id="3.40.50.300:FF:000053">
    <property type="entry name" value="Signal recognition particle receptor FtsY"/>
    <property type="match status" value="1"/>
</dbReference>
<evidence type="ECO:0000256" key="11">
    <source>
        <dbReference type="SAM" id="MobiDB-lite"/>
    </source>
</evidence>
<evidence type="ECO:0000256" key="10">
    <source>
        <dbReference type="HAMAP-Rule" id="MF_00920"/>
    </source>
</evidence>
<comment type="catalytic activity">
    <reaction evidence="8 10">
        <text>GTP + H2O = GDP + phosphate + H(+)</text>
        <dbReference type="Rhea" id="RHEA:19669"/>
        <dbReference type="ChEBI" id="CHEBI:15377"/>
        <dbReference type="ChEBI" id="CHEBI:15378"/>
        <dbReference type="ChEBI" id="CHEBI:37565"/>
        <dbReference type="ChEBI" id="CHEBI:43474"/>
        <dbReference type="ChEBI" id="CHEBI:58189"/>
        <dbReference type="EC" id="3.6.5.4"/>
    </reaction>
</comment>
<gene>
    <name evidence="10" type="primary">ftsY</name>
    <name evidence="13" type="ORF">SAMN05216177_109195</name>
</gene>
<dbReference type="Pfam" id="PF02881">
    <property type="entry name" value="SRP54_N"/>
    <property type="match status" value="1"/>
</dbReference>
<evidence type="ECO:0000256" key="4">
    <source>
        <dbReference type="ARBA" id="ARBA00022801"/>
    </source>
</evidence>
<dbReference type="Gene3D" id="1.20.120.140">
    <property type="entry name" value="Signal recognition particle SRP54, nucleotide-binding domain"/>
    <property type="match status" value="1"/>
</dbReference>
<accession>A0A1I5WWE4</accession>
<dbReference type="InterPro" id="IPR027417">
    <property type="entry name" value="P-loop_NTPase"/>
</dbReference>
<evidence type="ECO:0000259" key="12">
    <source>
        <dbReference type="PROSITE" id="PS00300"/>
    </source>
</evidence>
<evidence type="ECO:0000256" key="7">
    <source>
        <dbReference type="ARBA" id="ARBA00023170"/>
    </source>
</evidence>
<dbReference type="InterPro" id="IPR036225">
    <property type="entry name" value="SRP/SRP_N"/>
</dbReference>
<keyword evidence="5 10" id="KW-0342">GTP-binding</keyword>
<feature type="binding site" evidence="10">
    <location>
        <begin position="240"/>
        <end position="247"/>
    </location>
    <ligand>
        <name>GTP</name>
        <dbReference type="ChEBI" id="CHEBI:37565"/>
    </ligand>
</feature>
<keyword evidence="7 10" id="KW-0675">Receptor</keyword>
<comment type="similarity">
    <text evidence="10">Belongs to the GTP-binding SRP family. FtsY subfamily.</text>
</comment>
<dbReference type="PROSITE" id="PS00300">
    <property type="entry name" value="SRP54"/>
    <property type="match status" value="1"/>
</dbReference>
<comment type="function">
    <text evidence="9 10">Involved in targeting and insertion of nascent membrane proteins into the cytoplasmic membrane. Acts as a receptor for the complex formed by the signal recognition particle (SRP) and the ribosome-nascent chain (RNC). Interaction with SRP-RNC leads to the transfer of the RNC complex to the Sec translocase for insertion into the membrane, the hydrolysis of GTP by both Ffh and FtsY, and the dissociation of the SRP-FtsY complex into the individual components.</text>
</comment>
<keyword evidence="6 10" id="KW-0472">Membrane</keyword>
<sequence length="439" mass="46453">MFGSNDDKKSPAEAGAQTPPVTEEKKSLFSWWRKKPAEAAAEPAQPAPFEQPATQAPAEEPSTPEPAPEALPVVEPEVAEVAPAPAPQPEPLVAAPVVVEPPPLVPEPVVEALPEVAASAPVAAPATQEKPSFFARLKQGLSKTSASLGEGMASLFLGKKAIDDDLLDDLETRLLTADVGVEATTAIIGNLTKRVARKELADSGALYKALQEELVTLLKPVEQSLVIDTAKQPYVILVVGVNGVGKTTTIGKLAKKLQLEGKKVMLAAGDTFRAAAVEQLQVWGERNNIAVIAQHTGADSASVIFDAVQAAKSRGIDVLIADTAGRLHTKDNLMEELKKVRRVIGKLDETAPHEVLLVLDAGTGQNAINQAKQFNQTVNLTGLALTKLDGTAKGGVIFALAKQFGLPIRYIGVGEGIDDLRPFEAQAFVQALFEERERG</sequence>
<keyword evidence="2 10" id="KW-0963">Cytoplasm</keyword>
<feature type="domain" description="SRP54-type proteins GTP-binding" evidence="12">
    <location>
        <begin position="407"/>
        <end position="420"/>
    </location>
</feature>
<evidence type="ECO:0000256" key="8">
    <source>
        <dbReference type="ARBA" id="ARBA00048027"/>
    </source>
</evidence>
<dbReference type="AlphaFoldDB" id="A0A1I5WWE4"/>
<evidence type="ECO:0000256" key="3">
    <source>
        <dbReference type="ARBA" id="ARBA00022741"/>
    </source>
</evidence>
<dbReference type="Proteomes" id="UP000182025">
    <property type="component" value="Unassembled WGS sequence"/>
</dbReference>
<protein>
    <recommendedName>
        <fullName evidence="10">Signal recognition particle receptor FtsY</fullName>
        <shortName evidence="10">SRP receptor</shortName>
        <ecNumber evidence="10">3.6.5.4</ecNumber>
    </recommendedName>
</protein>
<evidence type="ECO:0000256" key="2">
    <source>
        <dbReference type="ARBA" id="ARBA00022490"/>
    </source>
</evidence>
<comment type="subcellular location">
    <subcellularLocation>
        <location evidence="10">Cell membrane</location>
        <topology evidence="10">Peripheral membrane protein</topology>
        <orientation evidence="10">Cytoplasmic side</orientation>
    </subcellularLocation>
    <subcellularLocation>
        <location evidence="10">Cytoplasm</location>
    </subcellularLocation>
</comment>
<dbReference type="GO" id="GO:0003924">
    <property type="term" value="F:GTPase activity"/>
    <property type="evidence" value="ECO:0007669"/>
    <property type="project" value="UniProtKB-UniRule"/>
</dbReference>
<proteinExistence type="inferred from homology"/>
<dbReference type="GO" id="GO:0005886">
    <property type="term" value="C:plasma membrane"/>
    <property type="evidence" value="ECO:0007669"/>
    <property type="project" value="UniProtKB-SubCell"/>
</dbReference>
<keyword evidence="3 10" id="KW-0547">Nucleotide-binding</keyword>
<feature type="binding site" evidence="10">
    <location>
        <begin position="386"/>
        <end position="389"/>
    </location>
    <ligand>
        <name>GTP</name>
        <dbReference type="ChEBI" id="CHEBI:37565"/>
    </ligand>
</feature>
<dbReference type="Pfam" id="PF00448">
    <property type="entry name" value="SRP54"/>
    <property type="match status" value="1"/>
</dbReference>
<dbReference type="OrthoDB" id="9804720at2"/>
<dbReference type="InterPro" id="IPR000897">
    <property type="entry name" value="SRP54_GTPase_dom"/>
</dbReference>
<dbReference type="HAMAP" id="MF_00920">
    <property type="entry name" value="FtsY"/>
    <property type="match status" value="1"/>
</dbReference>
<feature type="region of interest" description="Disordered" evidence="11">
    <location>
        <begin position="1"/>
        <end position="70"/>
    </location>
</feature>
<dbReference type="InterPro" id="IPR042101">
    <property type="entry name" value="SRP54_N_sf"/>
</dbReference>
<dbReference type="RefSeq" id="WP_074917453.1">
    <property type="nucleotide sequence ID" value="NZ_FOXK01000009.1"/>
</dbReference>
<evidence type="ECO:0000256" key="1">
    <source>
        <dbReference type="ARBA" id="ARBA00022475"/>
    </source>
</evidence>
<dbReference type="SMART" id="SM00962">
    <property type="entry name" value="SRP54"/>
    <property type="match status" value="1"/>
</dbReference>
<dbReference type="SUPFAM" id="SSF52540">
    <property type="entry name" value="P-loop containing nucleoside triphosphate hydrolases"/>
    <property type="match status" value="1"/>
</dbReference>
<keyword evidence="4 10" id="KW-0378">Hydrolase</keyword>
<reference evidence="14" key="1">
    <citation type="submission" date="2016-10" db="EMBL/GenBank/DDBJ databases">
        <authorList>
            <person name="Varghese N."/>
            <person name="Submissions S."/>
        </authorList>
    </citation>
    <scope>NUCLEOTIDE SEQUENCE [LARGE SCALE GENOMIC DNA]</scope>
    <source>
        <strain evidence="14">JCM 15604</strain>
    </source>
</reference>
<dbReference type="NCBIfam" id="TIGR00064">
    <property type="entry name" value="ftsY"/>
    <property type="match status" value="1"/>
</dbReference>
<evidence type="ECO:0000313" key="14">
    <source>
        <dbReference type="Proteomes" id="UP000182025"/>
    </source>
</evidence>
<dbReference type="SUPFAM" id="SSF47364">
    <property type="entry name" value="Domain of the SRP/SRP receptor G-proteins"/>
    <property type="match status" value="1"/>
</dbReference>
<name>A0A1I5WWE4_9GAMM</name>
<evidence type="ECO:0000256" key="6">
    <source>
        <dbReference type="ARBA" id="ARBA00023136"/>
    </source>
</evidence>
<dbReference type="CDD" id="cd17874">
    <property type="entry name" value="FtsY"/>
    <property type="match status" value="1"/>
</dbReference>
<dbReference type="EMBL" id="FOXK01000009">
    <property type="protein sequence ID" value="SFQ23867.1"/>
    <property type="molecule type" value="Genomic_DNA"/>
</dbReference>
<evidence type="ECO:0000256" key="9">
    <source>
        <dbReference type="ARBA" id="ARBA00053570"/>
    </source>
</evidence>
<dbReference type="PANTHER" id="PTHR43134">
    <property type="entry name" value="SIGNAL RECOGNITION PARTICLE RECEPTOR SUBUNIT ALPHA"/>
    <property type="match status" value="1"/>
</dbReference>
<comment type="subunit">
    <text evidence="10">Part of the signal recognition particle protein translocation system, which is composed of SRP and FtsY. SRP is a ribonucleoprotein composed of Ffh and a 4.5S RNA molecule.</text>
</comment>
<keyword evidence="14" id="KW-1185">Reference proteome</keyword>
<evidence type="ECO:0000313" key="13">
    <source>
        <dbReference type="EMBL" id="SFQ23867.1"/>
    </source>
</evidence>
<dbReference type="GO" id="GO:0006614">
    <property type="term" value="P:SRP-dependent cotranslational protein targeting to membrane"/>
    <property type="evidence" value="ECO:0007669"/>
    <property type="project" value="InterPro"/>
</dbReference>
<dbReference type="InterPro" id="IPR003593">
    <property type="entry name" value="AAA+_ATPase"/>
</dbReference>
<dbReference type="InterPro" id="IPR013822">
    <property type="entry name" value="Signal_recog_particl_SRP54_hlx"/>
</dbReference>
<feature type="binding site" evidence="10">
    <location>
        <begin position="322"/>
        <end position="326"/>
    </location>
    <ligand>
        <name>GTP</name>
        <dbReference type="ChEBI" id="CHEBI:37565"/>
    </ligand>
</feature>
<feature type="compositionally biased region" description="Low complexity" evidence="11">
    <location>
        <begin position="38"/>
        <end position="61"/>
    </location>
</feature>
<organism evidence="13 14">
    <name type="scientific">Ectopseudomonas toyotomiensis</name>
    <dbReference type="NCBI Taxonomy" id="554344"/>
    <lineage>
        <taxon>Bacteria</taxon>
        <taxon>Pseudomonadati</taxon>
        <taxon>Pseudomonadota</taxon>
        <taxon>Gammaproteobacteria</taxon>
        <taxon>Pseudomonadales</taxon>
        <taxon>Pseudomonadaceae</taxon>
        <taxon>Ectopseudomonas</taxon>
    </lineage>
</organism>
<keyword evidence="1 10" id="KW-1003">Cell membrane</keyword>
<dbReference type="SMART" id="SM00382">
    <property type="entry name" value="AAA"/>
    <property type="match status" value="1"/>
</dbReference>
<evidence type="ECO:0000256" key="5">
    <source>
        <dbReference type="ARBA" id="ARBA00023134"/>
    </source>
</evidence>
<dbReference type="SMART" id="SM00963">
    <property type="entry name" value="SRP54_N"/>
    <property type="match status" value="1"/>
</dbReference>
<dbReference type="EC" id="3.6.5.4" evidence="10"/>
<dbReference type="InterPro" id="IPR004390">
    <property type="entry name" value="SR_rcpt_FtsY"/>
</dbReference>
<feature type="compositionally biased region" description="Basic and acidic residues" evidence="11">
    <location>
        <begin position="1"/>
        <end position="11"/>
    </location>
</feature>
<dbReference type="GO" id="GO:0005525">
    <property type="term" value="F:GTP binding"/>
    <property type="evidence" value="ECO:0007669"/>
    <property type="project" value="UniProtKB-UniRule"/>
</dbReference>